<dbReference type="Pfam" id="PF12698">
    <property type="entry name" value="ABC2_membrane_3"/>
    <property type="match status" value="1"/>
</dbReference>
<dbReference type="PANTHER" id="PTHR30294">
    <property type="entry name" value="MEMBRANE COMPONENT OF ABC TRANSPORTER YHHJ-RELATED"/>
    <property type="match status" value="1"/>
</dbReference>
<dbReference type="GO" id="GO:0005886">
    <property type="term" value="C:plasma membrane"/>
    <property type="evidence" value="ECO:0007669"/>
    <property type="project" value="UniProtKB-SubCell"/>
</dbReference>
<dbReference type="InterPro" id="IPR047817">
    <property type="entry name" value="ABC2_TM_bact-type"/>
</dbReference>
<dbReference type="InterPro" id="IPR051449">
    <property type="entry name" value="ABC-2_transporter_component"/>
</dbReference>
<sequence length="372" mass="42040">MTVLFSNIRRIFKKKLNFLFMLVIPVLLTVVVVVGSTGNAVYKVTLVDNDNTKLTQLFSDFLKDKSENIKLVDYKEDEIKNAVINSKIDCGIVINKDFTKNILSGKDDNVDFYMLEGTNANEPIKLSISSFFSSAKTISKSANQDENLFYQSMDKYLNGSLKLDNKKFDGEAENSQRKTLSIGFFAMGLMLLMMSATTLIMKDKEYKTFTRIMTTPVSLRSYFLQNIISFTLVAFIQIVVVLYILWKGYHIDFGGVFLQLVLLSLLFALTCVSIGIIISRYAKKSSHVNAMVALLTMPMLMLGGCLWPFDFMPDSLQRIGQLLPTRWYMLAATKIFEGKSIADCAIQIALMLAFALVLFVLTFFRKVDMAKS</sequence>
<comment type="similarity">
    <text evidence="2">Belongs to the ABC-2 integral membrane protein family.</text>
</comment>
<organism evidence="10 11">
    <name type="scientific">Ruminiclostridium papyrosolvens C7</name>
    <dbReference type="NCBI Taxonomy" id="1330534"/>
    <lineage>
        <taxon>Bacteria</taxon>
        <taxon>Bacillati</taxon>
        <taxon>Bacillota</taxon>
        <taxon>Clostridia</taxon>
        <taxon>Eubacteriales</taxon>
        <taxon>Oscillospiraceae</taxon>
        <taxon>Ruminiclostridium</taxon>
    </lineage>
</organism>
<dbReference type="RefSeq" id="WP_020815195.1">
    <property type="nucleotide sequence ID" value="NZ_ATAY01000026.1"/>
</dbReference>
<accession>U4R462</accession>
<protein>
    <recommendedName>
        <fullName evidence="9">ABC transmembrane type-2 domain-containing protein</fullName>
    </recommendedName>
</protein>
<dbReference type="Gene3D" id="3.40.1710.10">
    <property type="entry name" value="abc type-2 transporter like domain"/>
    <property type="match status" value="1"/>
</dbReference>
<dbReference type="InterPro" id="IPR013525">
    <property type="entry name" value="ABC2_TM"/>
</dbReference>
<feature type="transmembrane region" description="Helical" evidence="8">
    <location>
        <begin position="257"/>
        <end position="278"/>
    </location>
</feature>
<evidence type="ECO:0000256" key="2">
    <source>
        <dbReference type="ARBA" id="ARBA00007783"/>
    </source>
</evidence>
<evidence type="ECO:0000256" key="6">
    <source>
        <dbReference type="ARBA" id="ARBA00022989"/>
    </source>
</evidence>
<dbReference type="PROSITE" id="PS51012">
    <property type="entry name" value="ABC_TM2"/>
    <property type="match status" value="1"/>
</dbReference>
<name>U4R462_9FIRM</name>
<gene>
    <name evidence="10" type="ORF">L323_08210</name>
</gene>
<dbReference type="GO" id="GO:0140359">
    <property type="term" value="F:ABC-type transporter activity"/>
    <property type="evidence" value="ECO:0007669"/>
    <property type="project" value="InterPro"/>
</dbReference>
<keyword evidence="4" id="KW-1003">Cell membrane</keyword>
<dbReference type="OrthoDB" id="266913at2"/>
<evidence type="ECO:0000313" key="10">
    <source>
        <dbReference type="EMBL" id="EPR12520.1"/>
    </source>
</evidence>
<feature type="transmembrane region" description="Helical" evidence="8">
    <location>
        <begin position="18"/>
        <end position="42"/>
    </location>
</feature>
<keyword evidence="6 8" id="KW-1133">Transmembrane helix</keyword>
<dbReference type="AlphaFoldDB" id="U4R462"/>
<keyword evidence="3" id="KW-0813">Transport</keyword>
<dbReference type="STRING" id="1330534.L323_08210"/>
<comment type="caution">
    <text evidence="10">The sequence shown here is derived from an EMBL/GenBank/DDBJ whole genome shotgun (WGS) entry which is preliminary data.</text>
</comment>
<dbReference type="Proteomes" id="UP000016860">
    <property type="component" value="Unassembled WGS sequence"/>
</dbReference>
<keyword evidence="7 8" id="KW-0472">Membrane</keyword>
<evidence type="ECO:0000256" key="4">
    <source>
        <dbReference type="ARBA" id="ARBA00022475"/>
    </source>
</evidence>
<evidence type="ECO:0000256" key="3">
    <source>
        <dbReference type="ARBA" id="ARBA00022448"/>
    </source>
</evidence>
<evidence type="ECO:0000259" key="9">
    <source>
        <dbReference type="PROSITE" id="PS51012"/>
    </source>
</evidence>
<feature type="transmembrane region" description="Helical" evidence="8">
    <location>
        <begin position="290"/>
        <end position="309"/>
    </location>
</feature>
<reference evidence="10 11" key="1">
    <citation type="journal article" date="2013" name="Genome Announc.">
        <title>Draft Genome Sequence of the Cellulolytic Bacterium Clostridium papyrosolvens C7 (ATCC 700395).</title>
        <authorList>
            <person name="Zepeda V."/>
            <person name="Dassa B."/>
            <person name="Borovok I."/>
            <person name="Lamed R."/>
            <person name="Bayer E.A."/>
            <person name="Cate J.H."/>
        </authorList>
    </citation>
    <scope>NUCLEOTIDE SEQUENCE [LARGE SCALE GENOMIC DNA]</scope>
    <source>
        <strain evidence="10 11">C7</strain>
    </source>
</reference>
<evidence type="ECO:0000256" key="1">
    <source>
        <dbReference type="ARBA" id="ARBA00004651"/>
    </source>
</evidence>
<dbReference type="PATRIC" id="fig|1330534.3.peg.1641"/>
<keyword evidence="5 8" id="KW-0812">Transmembrane</keyword>
<dbReference type="PANTHER" id="PTHR30294:SF45">
    <property type="entry name" value="LINEARMYCIN RESISTANCE PERMEASE PROTEIN LNRN"/>
    <property type="match status" value="1"/>
</dbReference>
<evidence type="ECO:0000313" key="11">
    <source>
        <dbReference type="Proteomes" id="UP000016860"/>
    </source>
</evidence>
<evidence type="ECO:0000256" key="7">
    <source>
        <dbReference type="ARBA" id="ARBA00023136"/>
    </source>
</evidence>
<feature type="transmembrane region" description="Helical" evidence="8">
    <location>
        <begin position="222"/>
        <end position="245"/>
    </location>
</feature>
<feature type="transmembrane region" description="Helical" evidence="8">
    <location>
        <begin position="180"/>
        <end position="201"/>
    </location>
</feature>
<evidence type="ECO:0000256" key="8">
    <source>
        <dbReference type="SAM" id="Phobius"/>
    </source>
</evidence>
<feature type="transmembrane region" description="Helical" evidence="8">
    <location>
        <begin position="345"/>
        <end position="364"/>
    </location>
</feature>
<comment type="subcellular location">
    <subcellularLocation>
        <location evidence="1">Cell membrane</location>
        <topology evidence="1">Multi-pass membrane protein</topology>
    </subcellularLocation>
</comment>
<feature type="domain" description="ABC transmembrane type-2" evidence="9">
    <location>
        <begin position="146"/>
        <end position="369"/>
    </location>
</feature>
<proteinExistence type="inferred from homology"/>
<evidence type="ECO:0000256" key="5">
    <source>
        <dbReference type="ARBA" id="ARBA00022692"/>
    </source>
</evidence>
<dbReference type="EMBL" id="ATAY01000026">
    <property type="protein sequence ID" value="EPR12520.1"/>
    <property type="molecule type" value="Genomic_DNA"/>
</dbReference>